<dbReference type="RefSeq" id="WP_004268471.1">
    <property type="nucleotide sequence ID" value="NC_017215.1"/>
</dbReference>
<reference evidence="5 6" key="1">
    <citation type="journal article" date="2011" name="J. Bacteriol.">
        <title>Genome Sequence of the Probiotic Strain Bifidobacterium animalis subsp. lactis CNCM I-2494.</title>
        <authorList>
            <person name="Chervaux C."/>
            <person name="Grimaldi C."/>
            <person name="Bolotin A."/>
            <person name="Quinquis B."/>
            <person name="Legrain-Raspaud S."/>
            <person name="van Hylckama Vlieg J.E."/>
            <person name="Denariaz G."/>
            <person name="Smokvina T."/>
        </authorList>
    </citation>
    <scope>NUCLEOTIDE SEQUENCE [LARGE SCALE GENOMIC DNA]</scope>
    <source>
        <strain evidence="5 6">CNCM I-2494</strain>
    </source>
</reference>
<dbReference type="EMBL" id="CP002915">
    <property type="protein sequence ID" value="AEK29780.1"/>
    <property type="molecule type" value="Genomic_DNA"/>
</dbReference>
<dbReference type="InterPro" id="IPR018702">
    <property type="entry name" value="DUF2207"/>
</dbReference>
<evidence type="ECO:0000259" key="4">
    <source>
        <dbReference type="Pfam" id="PF20990"/>
    </source>
</evidence>
<sequence length="738" mass="80221">MKKLSRSVFSSFTISCIIIVATLLLGYFVATDANNSDLSYRALDYNVRVEDNGDLRIRETVDVKLDSRKDEDDNPKPWKQLYQQYTLRSSNLTNITNISVKNLTSGEEYTQTEPQSPSGISNSTWNEKFARRWYIADVTDGDTNPKPYEPLTDGLASSGSDGVVTKTVEIGWNIPATQSSSSKRFQIDMTWEGVTTAYNDVAKFQWEPFGAKNQTPIGVMTTTVEFPAGVTRSDSWAWLHYSGNSSTERTANGLKFTAYNVRSGQYLDLVAMIGANHMHGVTRHVDEDTKQWTLDDEARQEREWHERQRRNAQLRIVLWVAIAVAGALLAFFGIRSAIRSVDAAKYKGNIEYWREPPNMSPAAAAQLYDIVMGVRNGGVTLANREMASTMMSLVSKGAIAVYPGKAELYRGIDMSRANSAGLAQMLSSNGASEKELMKTSTIVIMPRALAEHHEELNLCGSEERLLGILMEAYKRIHSPVFDLRQMNKAFRKWTNGYKAIEKFNAACKAELESLHATRSVGTAAVTCGILGIIVGIASAFYFIAAEHNFALALCISLPITVLCLFALVYCTTTGITDSGQQYAGQVRGLAKYLEDFSEFSDRGVLDLTLWDRYLVYATAFGISKKALRQLAAAYPQVADQDWLDSNASNLGLLYWSTRPSTIVGSGIGNALANGTGSFGGFAGGFVDIGTQLNSGFSSIQSTIRSAAPSSSSGSGGSFGGGGFGGSGGGSGGGSFGGR</sequence>
<feature type="domain" description="DUF2207" evidence="3">
    <location>
        <begin position="42"/>
        <end position="272"/>
    </location>
</feature>
<feature type="compositionally biased region" description="Gly residues" evidence="1">
    <location>
        <begin position="713"/>
        <end position="738"/>
    </location>
</feature>
<feature type="transmembrane region" description="Helical" evidence="2">
    <location>
        <begin position="12"/>
        <end position="30"/>
    </location>
</feature>
<dbReference type="KEGG" id="bnm:BALAC2494_00805"/>
<dbReference type="InterPro" id="IPR048389">
    <property type="entry name" value="YciQ-like_C"/>
</dbReference>
<evidence type="ECO:0000256" key="2">
    <source>
        <dbReference type="SAM" id="Phobius"/>
    </source>
</evidence>
<feature type="transmembrane region" description="Helical" evidence="2">
    <location>
        <begin position="549"/>
        <end position="570"/>
    </location>
</feature>
<accession>A0A806FWA3</accession>
<dbReference type="Pfam" id="PF09972">
    <property type="entry name" value="DUF2207"/>
    <property type="match status" value="1"/>
</dbReference>
<feature type="region of interest" description="Disordered" evidence="1">
    <location>
        <begin position="707"/>
        <end position="738"/>
    </location>
</feature>
<evidence type="ECO:0000256" key="1">
    <source>
        <dbReference type="SAM" id="MobiDB-lite"/>
    </source>
</evidence>
<keyword evidence="2" id="KW-1133">Transmembrane helix</keyword>
<evidence type="ECO:0000313" key="5">
    <source>
        <dbReference type="EMBL" id="AEK29780.1"/>
    </source>
</evidence>
<evidence type="ECO:0000313" key="6">
    <source>
        <dbReference type="Proteomes" id="UP000008394"/>
    </source>
</evidence>
<keyword evidence="2" id="KW-0812">Transmembrane</keyword>
<dbReference type="GeneID" id="29696417"/>
<keyword evidence="2" id="KW-0472">Membrane</keyword>
<dbReference type="Pfam" id="PF20990">
    <property type="entry name" value="DUF2207_C"/>
    <property type="match status" value="1"/>
</dbReference>
<feature type="transmembrane region" description="Helical" evidence="2">
    <location>
        <begin position="316"/>
        <end position="338"/>
    </location>
</feature>
<evidence type="ECO:0000259" key="3">
    <source>
        <dbReference type="Pfam" id="PF09972"/>
    </source>
</evidence>
<feature type="domain" description="Predicted membrane protein YciQ-like C-terminal" evidence="4">
    <location>
        <begin position="350"/>
        <end position="630"/>
    </location>
</feature>
<dbReference type="Proteomes" id="UP000008394">
    <property type="component" value="Chromosome"/>
</dbReference>
<name>A0A806FWA3_BIFAN</name>
<protein>
    <submittedName>
        <fullName evidence="5">Hypothetical membrane spanning protein</fullName>
    </submittedName>
</protein>
<gene>
    <name evidence="5" type="ORF">BALAC2494_00805</name>
</gene>
<feature type="transmembrane region" description="Helical" evidence="2">
    <location>
        <begin position="520"/>
        <end position="543"/>
    </location>
</feature>
<proteinExistence type="predicted"/>
<organism evidence="5 6">
    <name type="scientific">Bifidobacterium animalis subsp. lactis CNCM I-2494</name>
    <dbReference type="NCBI Taxonomy" id="1042403"/>
    <lineage>
        <taxon>Bacteria</taxon>
        <taxon>Bacillati</taxon>
        <taxon>Actinomycetota</taxon>
        <taxon>Actinomycetes</taxon>
        <taxon>Bifidobacteriales</taxon>
        <taxon>Bifidobacteriaceae</taxon>
        <taxon>Bifidobacterium</taxon>
    </lineage>
</organism>
<dbReference type="AlphaFoldDB" id="A0A806FWA3"/>